<dbReference type="InterPro" id="IPR002104">
    <property type="entry name" value="Integrase_catalytic"/>
</dbReference>
<organism evidence="3 4">
    <name type="scientific">Phytohabitans aurantiacus</name>
    <dbReference type="NCBI Taxonomy" id="3016789"/>
    <lineage>
        <taxon>Bacteria</taxon>
        <taxon>Bacillati</taxon>
        <taxon>Actinomycetota</taxon>
        <taxon>Actinomycetes</taxon>
        <taxon>Micromonosporales</taxon>
        <taxon>Micromonosporaceae</taxon>
    </lineage>
</organism>
<feature type="domain" description="Tyr recombinase" evidence="2">
    <location>
        <begin position="1"/>
        <end position="85"/>
    </location>
</feature>
<proteinExistence type="predicted"/>
<dbReference type="InterPro" id="IPR011010">
    <property type="entry name" value="DNA_brk_join_enz"/>
</dbReference>
<dbReference type="RefSeq" id="WP_281899875.1">
    <property type="nucleotide sequence ID" value="NZ_BSDI01000029.1"/>
</dbReference>
<reference evidence="3" key="1">
    <citation type="submission" date="2022-12" db="EMBL/GenBank/DDBJ databases">
        <title>New Phytohabitans aurantiacus sp. RD004123 nov., an actinomycete isolated from soil.</title>
        <authorList>
            <person name="Triningsih D.W."/>
            <person name="Harunari E."/>
            <person name="Igarashi Y."/>
        </authorList>
    </citation>
    <scope>NUCLEOTIDE SEQUENCE</scope>
    <source>
        <strain evidence="3">RD004123</strain>
    </source>
</reference>
<name>A0ABQ5QZC3_9ACTN</name>
<keyword evidence="4" id="KW-1185">Reference proteome</keyword>
<dbReference type="InterPro" id="IPR013762">
    <property type="entry name" value="Integrase-like_cat_sf"/>
</dbReference>
<comment type="caution">
    <text evidence="3">The sequence shown here is derived from an EMBL/GenBank/DDBJ whole genome shotgun (WGS) entry which is preliminary data.</text>
</comment>
<dbReference type="Gene3D" id="1.10.443.10">
    <property type="entry name" value="Intergrase catalytic core"/>
    <property type="match status" value="1"/>
</dbReference>
<evidence type="ECO:0000313" key="4">
    <source>
        <dbReference type="Proteomes" id="UP001144280"/>
    </source>
</evidence>
<dbReference type="Proteomes" id="UP001144280">
    <property type="component" value="Unassembled WGS sequence"/>
</dbReference>
<dbReference type="Pfam" id="PF00589">
    <property type="entry name" value="Phage_integrase"/>
    <property type="match status" value="1"/>
</dbReference>
<evidence type="ECO:0000313" key="3">
    <source>
        <dbReference type="EMBL" id="GLH99908.1"/>
    </source>
</evidence>
<keyword evidence="1" id="KW-0233">DNA recombination</keyword>
<evidence type="ECO:0000256" key="1">
    <source>
        <dbReference type="ARBA" id="ARBA00023172"/>
    </source>
</evidence>
<gene>
    <name evidence="3" type="ORF">Pa4123_51840</name>
</gene>
<sequence>MRRTALTDRHVARAVKATAAAAGQPAEVVDQLAGHSLRAGFATAAEAAGVPRAVISRVLGHGTGSTTDRYIRHTFDGAAQQEVYILAAVVVTALA</sequence>
<evidence type="ECO:0000259" key="2">
    <source>
        <dbReference type="PROSITE" id="PS51898"/>
    </source>
</evidence>
<dbReference type="PROSITE" id="PS51898">
    <property type="entry name" value="TYR_RECOMBINASE"/>
    <property type="match status" value="1"/>
</dbReference>
<protein>
    <recommendedName>
        <fullName evidence="2">Tyr recombinase domain-containing protein</fullName>
    </recommendedName>
</protein>
<accession>A0ABQ5QZC3</accession>
<dbReference type="SUPFAM" id="SSF56349">
    <property type="entry name" value="DNA breaking-rejoining enzymes"/>
    <property type="match status" value="1"/>
</dbReference>
<dbReference type="EMBL" id="BSDI01000029">
    <property type="protein sequence ID" value="GLH99908.1"/>
    <property type="molecule type" value="Genomic_DNA"/>
</dbReference>